<feature type="domain" description="UspA" evidence="2">
    <location>
        <begin position="8"/>
        <end position="145"/>
    </location>
</feature>
<dbReference type="Pfam" id="PF00582">
    <property type="entry name" value="Usp"/>
    <property type="match status" value="2"/>
</dbReference>
<dbReference type="PANTHER" id="PTHR46268:SF6">
    <property type="entry name" value="UNIVERSAL STRESS PROTEIN UP12"/>
    <property type="match status" value="1"/>
</dbReference>
<dbReference type="Gene3D" id="3.40.50.620">
    <property type="entry name" value="HUPs"/>
    <property type="match status" value="2"/>
</dbReference>
<sequence length="301" mass="30950">MTSSDAPVVVGIDGSDGALNAARWAGAVAARFGVPLRVVHALPSIGRNLTQTAAALTAAMMSYQRDMAEAFLKAVDEAVRADHSDLSVSTVSFNQPADQVLIEASAEARLVVLGGKTVTPAAALLLGSTALAVATRAACPVVAFRGDRVAPGDGRVVVGVDDSPAAQAALETAFEFADRFELSLNAVRSLSLAAPAETGVTIPLLIDWDGVESAELAALTETVDSHNKRHPAVTAKCFIEPDSPGKAVLKHIDDAGLVVVGSRGRNALAGVLLGSTSLNLLHHSPVPVMICRAQPQGDSNE</sequence>
<reference evidence="3 4" key="1">
    <citation type="journal article" date="2015" name="MBio">
        <title>Enzymatic Degradation of Phenazines Can Generate Energy and Protect Sensitive Organisms from Toxicity.</title>
        <authorList>
            <person name="Costa K.C."/>
            <person name="Bergkessel M."/>
            <person name="Saunders S."/>
            <person name="Korlach J."/>
            <person name="Newman D.K."/>
        </authorList>
    </citation>
    <scope>NUCLEOTIDE SEQUENCE [LARGE SCALE GENOMIC DNA]</scope>
    <source>
        <strain evidence="3 4">CT6</strain>
    </source>
</reference>
<dbReference type="KEGG" id="mft:XA26_11140"/>
<dbReference type="PRINTS" id="PR01438">
    <property type="entry name" value="UNVRSLSTRESS"/>
</dbReference>
<dbReference type="PATRIC" id="fig|1766.6.peg.1101"/>
<evidence type="ECO:0000313" key="4">
    <source>
        <dbReference type="Proteomes" id="UP000057134"/>
    </source>
</evidence>
<keyword evidence="4" id="KW-1185">Reference proteome</keyword>
<dbReference type="AlphaFoldDB" id="A0A0N7H816"/>
<name>A0A0N7H816_MYCFO</name>
<organism evidence="3 4">
    <name type="scientific">Mycolicibacterium fortuitum</name>
    <name type="common">Mycobacterium fortuitum</name>
    <dbReference type="NCBI Taxonomy" id="1766"/>
    <lineage>
        <taxon>Bacteria</taxon>
        <taxon>Bacillati</taxon>
        <taxon>Actinomycetota</taxon>
        <taxon>Actinomycetes</taxon>
        <taxon>Mycobacteriales</taxon>
        <taxon>Mycobacteriaceae</taxon>
        <taxon>Mycolicibacterium</taxon>
    </lineage>
</organism>
<proteinExistence type="inferred from homology"/>
<dbReference type="EMBL" id="CP011269">
    <property type="protein sequence ID" value="ALI24967.1"/>
    <property type="molecule type" value="Genomic_DNA"/>
</dbReference>
<dbReference type="STRING" id="1766.XA26_11140"/>
<comment type="similarity">
    <text evidence="1">Belongs to the universal stress protein A family.</text>
</comment>
<gene>
    <name evidence="3" type="ORF">XA26_11140</name>
</gene>
<dbReference type="Proteomes" id="UP000057134">
    <property type="component" value="Chromosome"/>
</dbReference>
<dbReference type="InterPro" id="IPR006015">
    <property type="entry name" value="Universal_stress_UspA"/>
</dbReference>
<evidence type="ECO:0000256" key="1">
    <source>
        <dbReference type="ARBA" id="ARBA00008791"/>
    </source>
</evidence>
<dbReference type="PANTHER" id="PTHR46268">
    <property type="entry name" value="STRESS RESPONSE PROTEIN NHAX"/>
    <property type="match status" value="1"/>
</dbReference>
<accession>A0A0N7H816</accession>
<feature type="domain" description="UspA" evidence="2">
    <location>
        <begin position="155"/>
        <end position="292"/>
    </location>
</feature>
<dbReference type="InterPro" id="IPR006016">
    <property type="entry name" value="UspA"/>
</dbReference>
<dbReference type="RefSeq" id="WP_054601263.1">
    <property type="nucleotide sequence ID" value="NZ_CP011269.1"/>
</dbReference>
<dbReference type="SUPFAM" id="SSF52402">
    <property type="entry name" value="Adenine nucleotide alpha hydrolases-like"/>
    <property type="match status" value="2"/>
</dbReference>
<protein>
    <submittedName>
        <fullName evidence="3">Universal stress protein family</fullName>
    </submittedName>
</protein>
<evidence type="ECO:0000313" key="3">
    <source>
        <dbReference type="EMBL" id="ALI24967.1"/>
    </source>
</evidence>
<evidence type="ECO:0000259" key="2">
    <source>
        <dbReference type="Pfam" id="PF00582"/>
    </source>
</evidence>
<dbReference type="InterPro" id="IPR014729">
    <property type="entry name" value="Rossmann-like_a/b/a_fold"/>
</dbReference>